<proteinExistence type="predicted"/>
<reference evidence="2 3" key="1">
    <citation type="submission" date="2012-02" db="EMBL/GenBank/DDBJ databases">
        <title>Complete genome sequence of Phycisphaera mikurensis NBRC 102666.</title>
        <authorList>
            <person name="Ankai A."/>
            <person name="Hosoyama A."/>
            <person name="Terui Y."/>
            <person name="Sekine M."/>
            <person name="Fukai R."/>
            <person name="Kato Y."/>
            <person name="Nakamura S."/>
            <person name="Yamada-Narita S."/>
            <person name="Kawakoshi A."/>
            <person name="Fukunaga Y."/>
            <person name="Yamazaki S."/>
            <person name="Fujita N."/>
        </authorList>
    </citation>
    <scope>NUCLEOTIDE SEQUENCE [LARGE SCALE GENOMIC DNA]</scope>
    <source>
        <strain evidence="3">NBRC 102666 / KCTC 22515 / FYK2301M01</strain>
    </source>
</reference>
<protein>
    <recommendedName>
        <fullName evidence="1">6-hydroxymethylpterin diphosphokinase MptE-like domain-containing protein</fullName>
    </recommendedName>
</protein>
<evidence type="ECO:0000259" key="1">
    <source>
        <dbReference type="Pfam" id="PF01973"/>
    </source>
</evidence>
<dbReference type="KEGG" id="phm:PSMK_03660"/>
<accession>I0IB87</accession>
<keyword evidence="3" id="KW-1185">Reference proteome</keyword>
<dbReference type="HOGENOM" id="CLU_421420_0_0_0"/>
<name>I0IB87_PHYMF</name>
<dbReference type="STRING" id="1142394.PSMK_03660"/>
<feature type="domain" description="6-hydroxymethylpterin diphosphokinase MptE-like" evidence="1">
    <location>
        <begin position="221"/>
        <end position="392"/>
    </location>
</feature>
<evidence type="ECO:0000313" key="3">
    <source>
        <dbReference type="Proteomes" id="UP000007881"/>
    </source>
</evidence>
<dbReference type="InterPro" id="IPR002826">
    <property type="entry name" value="MptE-like"/>
</dbReference>
<dbReference type="PANTHER" id="PTHR41786">
    <property type="entry name" value="MOTILITY ACCESSORY FACTOR MAF"/>
    <property type="match status" value="1"/>
</dbReference>
<dbReference type="PANTHER" id="PTHR41786:SF1">
    <property type="entry name" value="6-HYDROXYMETHYLPTERIN DIPHOSPHOKINASE MPTE-LIKE DOMAIN-CONTAINING PROTEIN"/>
    <property type="match status" value="1"/>
</dbReference>
<dbReference type="AlphaFoldDB" id="I0IB87"/>
<gene>
    <name evidence="2" type="ordered locus">PSMK_03660</name>
</gene>
<dbReference type="eggNOG" id="COG2604">
    <property type="taxonomic scope" value="Bacteria"/>
</dbReference>
<dbReference type="EMBL" id="AP012338">
    <property type="protein sequence ID" value="BAM02525.1"/>
    <property type="molecule type" value="Genomic_DNA"/>
</dbReference>
<organism evidence="2 3">
    <name type="scientific">Phycisphaera mikurensis (strain NBRC 102666 / KCTC 22515 / FYK2301M01)</name>
    <dbReference type="NCBI Taxonomy" id="1142394"/>
    <lineage>
        <taxon>Bacteria</taxon>
        <taxon>Pseudomonadati</taxon>
        <taxon>Planctomycetota</taxon>
        <taxon>Phycisphaerae</taxon>
        <taxon>Phycisphaerales</taxon>
        <taxon>Phycisphaeraceae</taxon>
        <taxon>Phycisphaera</taxon>
    </lineage>
</organism>
<dbReference type="Proteomes" id="UP000007881">
    <property type="component" value="Chromosome"/>
</dbReference>
<evidence type="ECO:0000313" key="2">
    <source>
        <dbReference type="EMBL" id="BAM02525.1"/>
    </source>
</evidence>
<dbReference type="Pfam" id="PF01973">
    <property type="entry name" value="MptE-like"/>
    <property type="match status" value="1"/>
</dbReference>
<sequence>MPPAPPAADAADAAGVWPANLAALRRHHRAFAAELEAAIEDQEPVSLAWEASRAGPRVATRSTPCGPLALGSRFDPALEAARALAPIDDGEAAAVVLLGLGLGLTAPAALRRMAGQGRVIGFEPDLPQLAAVLAGVDATAWLADPGLHLFGPAASNAELTAALEPHGVELTQGTRLITHPVARRLHGEALGAFSEKIAGLTSFCRTSLATAMVHAAKTQRNLARNLAVYAAGATTQPLRGAASGRVAVCVAAGPSLAKNAHLLADAAVRERVVVIAAQTALRPLLDRGVAPDFVTALDHSAACARFYEDLPPLPGVTLVAEAACHPVILESFPGPVRLTGSDAAEAMAGEASAPAREPIPPGSTVAHLSVSLARFLGCSAVVLVGQDLGFTDGLYYCPGTAVHRVWDAELSPWNTLEMMEWQRIARMRGTLERRPAAGGGACLTDGQMTAYLQQFERDFAAMRRAGVRVVDATEGGLAKEHAEVAPLRETLAELVDPAATPVRLPVPDAEGLDAGRLRTLDRHVEALRAEVAELRRVCGAGAALLERMAACVEDPAALARENAKLAPLQARVRGELSAAHDLVGRVNVTGAVRRRRADGRIKRARLAGVAKLKAELDRDRDNLDWLGQACDATLATLGVAADAVRRGRGS</sequence>